<name>A0A430PY93_SCHBO</name>
<protein>
    <submittedName>
        <fullName evidence="2">Uncharacterized protein</fullName>
    </submittedName>
</protein>
<evidence type="ECO:0000313" key="3">
    <source>
        <dbReference type="EMBL" id="RTG91318.1"/>
    </source>
</evidence>
<gene>
    <name evidence="3" type="ORF">DC041_0002244</name>
    <name evidence="2" type="ORF">DC041_0006354</name>
</gene>
<comment type="caution">
    <text evidence="2">The sequence shown here is derived from an EMBL/GenBank/DDBJ whole genome shotgun (WGS) entry which is preliminary data.</text>
</comment>
<dbReference type="EMBL" id="QMKO01000263">
    <property type="protein sequence ID" value="RTG91318.1"/>
    <property type="molecule type" value="Genomic_DNA"/>
</dbReference>
<evidence type="ECO:0000256" key="1">
    <source>
        <dbReference type="SAM" id="Phobius"/>
    </source>
</evidence>
<feature type="transmembrane region" description="Helical" evidence="1">
    <location>
        <begin position="10"/>
        <end position="28"/>
    </location>
</feature>
<keyword evidence="1" id="KW-1133">Transmembrane helix</keyword>
<dbReference type="AlphaFoldDB" id="A0A430PY93"/>
<reference evidence="2 4" key="1">
    <citation type="journal article" date="2019" name="PLoS Pathog.">
        <title>Genome sequence of the bovine parasite Schistosoma bovis Tanzania.</title>
        <authorList>
            <person name="Oey H."/>
            <person name="Zakrzewski M."/>
            <person name="Gobert G."/>
            <person name="Gravermann K."/>
            <person name="Stoye J."/>
            <person name="Jones M."/>
            <person name="Mcmanus D."/>
            <person name="Krause L."/>
        </authorList>
    </citation>
    <scope>NUCLEOTIDE SEQUENCE [LARGE SCALE GENOMIC DNA]</scope>
    <source>
        <strain evidence="2 4">TAN1997</strain>
    </source>
</reference>
<keyword evidence="4" id="KW-1185">Reference proteome</keyword>
<sequence>MYSIHTVKQLLIKTILFCIFLYCIYFQIVDGGPIHPDFLKRYDPFLRFG</sequence>
<keyword evidence="1" id="KW-0472">Membrane</keyword>
<keyword evidence="1" id="KW-0812">Transmembrane</keyword>
<dbReference type="EMBL" id="QMKO01004178">
    <property type="protein sequence ID" value="RTG80407.1"/>
    <property type="molecule type" value="Genomic_DNA"/>
</dbReference>
<evidence type="ECO:0000313" key="2">
    <source>
        <dbReference type="EMBL" id="RTG80407.1"/>
    </source>
</evidence>
<evidence type="ECO:0000313" key="4">
    <source>
        <dbReference type="Proteomes" id="UP000290809"/>
    </source>
</evidence>
<organism evidence="2 4">
    <name type="scientific">Schistosoma bovis</name>
    <name type="common">Blood fluke</name>
    <dbReference type="NCBI Taxonomy" id="6184"/>
    <lineage>
        <taxon>Eukaryota</taxon>
        <taxon>Metazoa</taxon>
        <taxon>Spiralia</taxon>
        <taxon>Lophotrochozoa</taxon>
        <taxon>Platyhelminthes</taxon>
        <taxon>Trematoda</taxon>
        <taxon>Digenea</taxon>
        <taxon>Strigeidida</taxon>
        <taxon>Schistosomatoidea</taxon>
        <taxon>Schistosomatidae</taxon>
        <taxon>Schistosoma</taxon>
    </lineage>
</organism>
<proteinExistence type="predicted"/>
<dbReference type="Proteomes" id="UP000290809">
    <property type="component" value="Unassembled WGS sequence"/>
</dbReference>
<accession>A0A430PY93</accession>